<dbReference type="Pfam" id="PF08243">
    <property type="entry name" value="SPT2"/>
    <property type="match status" value="1"/>
</dbReference>
<dbReference type="Pfam" id="PF22878">
    <property type="entry name" value="SPT2_N"/>
    <property type="match status" value="1"/>
</dbReference>
<feature type="region of interest" description="Disordered" evidence="5">
    <location>
        <begin position="1"/>
        <end position="170"/>
    </location>
</feature>
<evidence type="ECO:0000256" key="4">
    <source>
        <dbReference type="SAM" id="Coils"/>
    </source>
</evidence>
<evidence type="ECO:0000256" key="5">
    <source>
        <dbReference type="SAM" id="MobiDB-lite"/>
    </source>
</evidence>
<dbReference type="Proteomes" id="UP000225706">
    <property type="component" value="Unassembled WGS sequence"/>
</dbReference>
<feature type="compositionally biased region" description="Polar residues" evidence="5">
    <location>
        <begin position="110"/>
        <end position="121"/>
    </location>
</feature>
<keyword evidence="3 4" id="KW-0175">Coiled coil</keyword>
<dbReference type="PANTHER" id="PTHR22691:SF8">
    <property type="entry name" value="PROTEIN SPT2 HOMOLOG"/>
    <property type="match status" value="1"/>
</dbReference>
<dbReference type="STRING" id="50429.A0A2B4S9H2"/>
<feature type="compositionally biased region" description="Low complexity" evidence="5">
    <location>
        <begin position="154"/>
        <end position="167"/>
    </location>
</feature>
<sequence length="428" mass="48253">MDFKQLMNLASRNKSRAEKQKDAKEVMPKHSSGGSKEGVSQAAVQAFLAKREMEKKKKAAEEEAARRARIEERLAQSLGGKKKESTKVTKSEMSWQEGRNKPSKTDVINGKQSSRILNEQQKTSEQRASKMVQPSSSKNTDHDRTRPCRKADGKNSITKSKSSSTKKGAPLSFKDLLAAAEHNKNGGGGGAQLKSALQNMSCAKRKESDRESSHIEKASCEGKSTNAGQDKRTKHQNKVLNSNSKRPSKLAANDSRVKTKPSSSTASLRMKQKQDLKQASGLLSGSKEHPGRKKISALAPIASNSKHISPSVERQLVKERQLHRQRERMLLKRKRNPYMDEMDDFIDDEDVEDSADVSKYIKEIFGYDRSRFNDEDDDLSYMESSYSQIEKEEHKSAKIARLEDEIEQLKELTELKKMRDKLKKKPMK</sequence>
<evidence type="ECO:0000256" key="2">
    <source>
        <dbReference type="ARBA" id="ARBA00013786"/>
    </source>
</evidence>
<dbReference type="GO" id="GO:0042393">
    <property type="term" value="F:histone binding"/>
    <property type="evidence" value="ECO:0007669"/>
    <property type="project" value="TreeGrafter"/>
</dbReference>
<organism evidence="7 8">
    <name type="scientific">Stylophora pistillata</name>
    <name type="common">Smooth cauliflower coral</name>
    <dbReference type="NCBI Taxonomy" id="50429"/>
    <lineage>
        <taxon>Eukaryota</taxon>
        <taxon>Metazoa</taxon>
        <taxon>Cnidaria</taxon>
        <taxon>Anthozoa</taxon>
        <taxon>Hexacorallia</taxon>
        <taxon>Scleractinia</taxon>
        <taxon>Astrocoeniina</taxon>
        <taxon>Pocilloporidae</taxon>
        <taxon>Stylophora</taxon>
    </lineage>
</organism>
<dbReference type="EMBL" id="LSMT01000143">
    <property type="protein sequence ID" value="PFX25749.1"/>
    <property type="molecule type" value="Genomic_DNA"/>
</dbReference>
<accession>A0A2B4S9H2</accession>
<feature type="compositionally biased region" description="Basic and acidic residues" evidence="5">
    <location>
        <begin position="204"/>
        <end position="220"/>
    </location>
</feature>
<evidence type="ECO:0000313" key="7">
    <source>
        <dbReference type="EMBL" id="PFX25749.1"/>
    </source>
</evidence>
<comment type="caution">
    <text evidence="7">The sequence shown here is derived from an EMBL/GenBank/DDBJ whole genome shotgun (WGS) entry which is preliminary data.</text>
</comment>
<feature type="domain" description="SPT2 homolog N-terminal" evidence="6">
    <location>
        <begin position="1"/>
        <end position="75"/>
    </location>
</feature>
<dbReference type="InterPro" id="IPR013256">
    <property type="entry name" value="Chromatin_SPT2"/>
</dbReference>
<dbReference type="GO" id="GO:0003677">
    <property type="term" value="F:DNA binding"/>
    <property type="evidence" value="ECO:0007669"/>
    <property type="project" value="TreeGrafter"/>
</dbReference>
<protein>
    <recommendedName>
        <fullName evidence="2">Protein SPT2 homolog</fullName>
    </recommendedName>
</protein>
<comment type="similarity">
    <text evidence="1">Belongs to the SPT2 family.</text>
</comment>
<feature type="compositionally biased region" description="Basic and acidic residues" evidence="5">
    <location>
        <begin position="49"/>
        <end position="74"/>
    </location>
</feature>
<feature type="region of interest" description="Disordered" evidence="5">
    <location>
        <begin position="198"/>
        <end position="315"/>
    </location>
</feature>
<feature type="compositionally biased region" description="Basic and acidic residues" evidence="5">
    <location>
        <begin position="139"/>
        <end position="153"/>
    </location>
</feature>
<feature type="compositionally biased region" description="Basic and acidic residues" evidence="5">
    <location>
        <begin position="15"/>
        <end position="28"/>
    </location>
</feature>
<evidence type="ECO:0000256" key="1">
    <source>
        <dbReference type="ARBA" id="ARBA00006461"/>
    </source>
</evidence>
<name>A0A2B4S9H2_STYPI</name>
<dbReference type="AlphaFoldDB" id="A0A2B4S9H2"/>
<dbReference type="SMART" id="SM00784">
    <property type="entry name" value="SPT2"/>
    <property type="match status" value="1"/>
</dbReference>
<dbReference type="GO" id="GO:0006360">
    <property type="term" value="P:transcription by RNA polymerase I"/>
    <property type="evidence" value="ECO:0007669"/>
    <property type="project" value="TreeGrafter"/>
</dbReference>
<dbReference type="PANTHER" id="PTHR22691">
    <property type="entry name" value="YEAST SPT2-RELATED"/>
    <property type="match status" value="1"/>
</dbReference>
<gene>
    <name evidence="7" type="primary">spty2d1</name>
    <name evidence="7" type="ORF">AWC38_SpisGene9587</name>
</gene>
<proteinExistence type="inferred from homology"/>
<dbReference type="GO" id="GO:0006334">
    <property type="term" value="P:nucleosome assembly"/>
    <property type="evidence" value="ECO:0007669"/>
    <property type="project" value="TreeGrafter"/>
</dbReference>
<dbReference type="InterPro" id="IPR054552">
    <property type="entry name" value="SPT2_N"/>
</dbReference>
<dbReference type="OrthoDB" id="6259853at2759"/>
<evidence type="ECO:0000313" key="8">
    <source>
        <dbReference type="Proteomes" id="UP000225706"/>
    </source>
</evidence>
<feature type="compositionally biased region" description="Basic and acidic residues" evidence="5">
    <location>
        <begin position="81"/>
        <end position="90"/>
    </location>
</feature>
<reference evidence="8" key="1">
    <citation type="journal article" date="2017" name="bioRxiv">
        <title>Comparative analysis of the genomes of Stylophora pistillata and Acropora digitifera provides evidence for extensive differences between species of corals.</title>
        <authorList>
            <person name="Voolstra C.R."/>
            <person name="Li Y."/>
            <person name="Liew Y.J."/>
            <person name="Baumgarten S."/>
            <person name="Zoccola D."/>
            <person name="Flot J.-F."/>
            <person name="Tambutte S."/>
            <person name="Allemand D."/>
            <person name="Aranda M."/>
        </authorList>
    </citation>
    <scope>NUCLEOTIDE SEQUENCE [LARGE SCALE GENOMIC DNA]</scope>
</reference>
<feature type="coiled-coil region" evidence="4">
    <location>
        <begin position="392"/>
        <end position="419"/>
    </location>
</feature>
<keyword evidence="8" id="KW-1185">Reference proteome</keyword>
<evidence type="ECO:0000259" key="6">
    <source>
        <dbReference type="Pfam" id="PF22878"/>
    </source>
</evidence>
<dbReference type="GO" id="GO:0005730">
    <property type="term" value="C:nucleolus"/>
    <property type="evidence" value="ECO:0007669"/>
    <property type="project" value="TreeGrafter"/>
</dbReference>
<evidence type="ECO:0000256" key="3">
    <source>
        <dbReference type="ARBA" id="ARBA00023054"/>
    </source>
</evidence>